<name>A0ABU9E5R5_9BACT</name>
<sequence length="382" mass="42838">MASSSTPYLLIVRNGPVWDLEKTLSFFSRTFGAHFEGEICTYGVEKGFFSAAGFDVRRFKWPKGGPVGRAGYIAWILGRAMKARWIKGRKLVVIAYDPFQSGMIGALAKRLTGATFICEVNGVYGDDDNLIDMPDPEARAERKRSMLRFGSKVLKHADFVKVLYPEQLKGFDEAVLDKPRTWFFDLIDADTFQPRGLAPEKRIVFAGHPFMRKGLDILLQAWARTRGDFPEWSLNLVGWGIEEPAREKELPTDGVEFVPPQTPEELARLIEASEGLILPSRSEGMGRVLLEAALLGRPRLGSRVGGIPYYIDHGVDGLLFEPADVDALEAELRRFMSDEELRARMGVAARKRAVESFTSQEYVRRYGEVVESLTGWAPPTLD</sequence>
<dbReference type="Gene3D" id="3.40.50.2000">
    <property type="entry name" value="Glycogen Phosphorylase B"/>
    <property type="match status" value="2"/>
</dbReference>
<reference evidence="2 3" key="1">
    <citation type="submission" date="2024-02" db="EMBL/GenBank/DDBJ databases">
        <title>A novel Gemmatimonadota bacterium.</title>
        <authorList>
            <person name="Du Z.-J."/>
            <person name="Ye Y.-Q."/>
        </authorList>
    </citation>
    <scope>NUCLEOTIDE SEQUENCE [LARGE SCALE GENOMIC DNA]</scope>
    <source>
        <strain evidence="2 3">DH-20</strain>
    </source>
</reference>
<evidence type="ECO:0000259" key="1">
    <source>
        <dbReference type="Pfam" id="PF00534"/>
    </source>
</evidence>
<dbReference type="InterPro" id="IPR001296">
    <property type="entry name" value="Glyco_trans_1"/>
</dbReference>
<proteinExistence type="predicted"/>
<dbReference type="EMBL" id="JBBHLI010000001">
    <property type="protein sequence ID" value="MEK9499417.1"/>
    <property type="molecule type" value="Genomic_DNA"/>
</dbReference>
<protein>
    <submittedName>
        <fullName evidence="2">Glycosyltransferase family 4 protein</fullName>
        <ecNumber evidence="2">2.4.-.-</ecNumber>
    </submittedName>
</protein>
<dbReference type="Proteomes" id="UP001484239">
    <property type="component" value="Unassembled WGS sequence"/>
</dbReference>
<dbReference type="RefSeq" id="WP_405276094.1">
    <property type="nucleotide sequence ID" value="NZ_CP144380.1"/>
</dbReference>
<accession>A0ABU9E5R5</accession>
<dbReference type="SUPFAM" id="SSF53756">
    <property type="entry name" value="UDP-Glycosyltransferase/glycogen phosphorylase"/>
    <property type="match status" value="1"/>
</dbReference>
<dbReference type="GO" id="GO:0016757">
    <property type="term" value="F:glycosyltransferase activity"/>
    <property type="evidence" value="ECO:0007669"/>
    <property type="project" value="UniProtKB-KW"/>
</dbReference>
<dbReference type="EC" id="2.4.-.-" evidence="2"/>
<evidence type="ECO:0000313" key="3">
    <source>
        <dbReference type="Proteomes" id="UP001484239"/>
    </source>
</evidence>
<dbReference type="CDD" id="cd03801">
    <property type="entry name" value="GT4_PimA-like"/>
    <property type="match status" value="1"/>
</dbReference>
<dbReference type="PANTHER" id="PTHR12526">
    <property type="entry name" value="GLYCOSYLTRANSFERASE"/>
    <property type="match status" value="1"/>
</dbReference>
<feature type="domain" description="Glycosyl transferase family 1" evidence="1">
    <location>
        <begin position="199"/>
        <end position="352"/>
    </location>
</feature>
<keyword evidence="3" id="KW-1185">Reference proteome</keyword>
<dbReference type="Pfam" id="PF00534">
    <property type="entry name" value="Glycos_transf_1"/>
    <property type="match status" value="1"/>
</dbReference>
<keyword evidence="2" id="KW-0328">Glycosyltransferase</keyword>
<organism evidence="2 3">
    <name type="scientific">Gaopeijia maritima</name>
    <dbReference type="NCBI Taxonomy" id="3119007"/>
    <lineage>
        <taxon>Bacteria</taxon>
        <taxon>Pseudomonadati</taxon>
        <taxon>Gemmatimonadota</taxon>
        <taxon>Longimicrobiia</taxon>
        <taxon>Gaopeijiales</taxon>
        <taxon>Gaopeijiaceae</taxon>
        <taxon>Gaopeijia</taxon>
    </lineage>
</organism>
<gene>
    <name evidence="2" type="ORF">WI372_00305</name>
</gene>
<comment type="caution">
    <text evidence="2">The sequence shown here is derived from an EMBL/GenBank/DDBJ whole genome shotgun (WGS) entry which is preliminary data.</text>
</comment>
<evidence type="ECO:0000313" key="2">
    <source>
        <dbReference type="EMBL" id="MEK9499417.1"/>
    </source>
</evidence>
<dbReference type="PANTHER" id="PTHR12526:SF630">
    <property type="entry name" value="GLYCOSYLTRANSFERASE"/>
    <property type="match status" value="1"/>
</dbReference>
<keyword evidence="2" id="KW-0808">Transferase</keyword>